<sequence length="774" mass="83434">MITQLCFYFACCLPLAFTLPQDITSYPLNLTVSGSQAPSLPLAVRNPYLSAWLPGSQSNDLPTAQAEFWTGQNNDIPIFQPGVVTGRTNNLSAAEPEPRTSKQSQQTLGWTILAQVDGKTFTLFGAPNGITNAKAAVQKSINYSSTHTIAKLDAGAASIAVDFFSPVSPNNYLRQSFPLSYVTITVSGSSDVQILSAIDDSWYGQQGNLVSKYQNTGATSVISLTDPTATNYTVVNNMAAWGSVVFATSQAGSSSVSYQSGPNNTVFNKFVDTGSLDGSSPTYATGNLIAFAQRLSPMPFNSTSSVTFAVGQYRDNVVNYLGNDQVGFFKSKYDSMLDTVDGFLNDYESAYLESQTLDKAIFNETGLISSNYTDLTTAAVRQCFGAMEITLPASNTTDTSNPYVFLKEISTNGDVNTVDVVSPTSTILGVMSPDWIKFLLEPIAIFCESSAWTPEYVVHDLGTYPTATGRTANTSEQMFLENTGSFLIMAYQYQRLTGDKTWAQSHAKLFRKFADYLETNGLYPSKQVDTVDSIGQSANQTNLAITSAIGLNAYGALTGNKTYTQTAQSFASMIYTQGLGTNLNSNGTTVAGIPTHSIPTHSLPTHSLPTHSIPAHSLPTHSTPARSLALHTTPTHFTYNYGISTSWGTVFNLFPDQYLDLNTFPAAAVSMQCSWYMSQATSVGIPYASVQNNIANGMWDMWIAATCPTDVDTIIGFEHSFFTNGKNTVPFPDRFYVSGSQAGVYVTANARPTLGTTFALLLGKGVSFAKYLST</sequence>
<feature type="domain" description="Glutaminase A central" evidence="2">
    <location>
        <begin position="625"/>
        <end position="761"/>
    </location>
</feature>
<dbReference type="SUPFAM" id="SSF48208">
    <property type="entry name" value="Six-hairpin glycosidases"/>
    <property type="match status" value="1"/>
</dbReference>
<dbReference type="Proteomes" id="UP000664534">
    <property type="component" value="Unassembled WGS sequence"/>
</dbReference>
<organism evidence="4 5">
    <name type="scientific">Imshaugia aleurites</name>
    <dbReference type="NCBI Taxonomy" id="172621"/>
    <lineage>
        <taxon>Eukaryota</taxon>
        <taxon>Fungi</taxon>
        <taxon>Dikarya</taxon>
        <taxon>Ascomycota</taxon>
        <taxon>Pezizomycotina</taxon>
        <taxon>Lecanoromycetes</taxon>
        <taxon>OSLEUM clade</taxon>
        <taxon>Lecanoromycetidae</taxon>
        <taxon>Lecanorales</taxon>
        <taxon>Lecanorineae</taxon>
        <taxon>Parmeliaceae</taxon>
        <taxon>Imshaugia</taxon>
    </lineage>
</organism>
<evidence type="ECO:0000256" key="1">
    <source>
        <dbReference type="SAM" id="SignalP"/>
    </source>
</evidence>
<dbReference type="InterPro" id="IPR032514">
    <property type="entry name" value="GtaA_central"/>
</dbReference>
<dbReference type="AlphaFoldDB" id="A0A8H3FFC5"/>
<feature type="signal peptide" evidence="1">
    <location>
        <begin position="1"/>
        <end position="18"/>
    </location>
</feature>
<evidence type="ECO:0000259" key="3">
    <source>
        <dbReference type="Pfam" id="PF17168"/>
    </source>
</evidence>
<dbReference type="InterPro" id="IPR033433">
    <property type="entry name" value="GtaA_N"/>
</dbReference>
<protein>
    <recommendedName>
        <fullName evidence="6">Glutaminase</fullName>
    </recommendedName>
</protein>
<dbReference type="OrthoDB" id="3918848at2759"/>
<keyword evidence="5" id="KW-1185">Reference proteome</keyword>
<evidence type="ECO:0000313" key="5">
    <source>
        <dbReference type="Proteomes" id="UP000664534"/>
    </source>
</evidence>
<keyword evidence="1" id="KW-0732">Signal</keyword>
<feature type="domain" description="Glutaminase A central" evidence="2">
    <location>
        <begin position="369"/>
        <end position="583"/>
    </location>
</feature>
<name>A0A8H3FFC5_9LECA</name>
<dbReference type="GO" id="GO:0005975">
    <property type="term" value="P:carbohydrate metabolic process"/>
    <property type="evidence" value="ECO:0007669"/>
    <property type="project" value="InterPro"/>
</dbReference>
<evidence type="ECO:0000313" key="4">
    <source>
        <dbReference type="EMBL" id="CAF9921692.1"/>
    </source>
</evidence>
<dbReference type="Pfam" id="PF16335">
    <property type="entry name" value="GtaA_6_Hairpin"/>
    <property type="match status" value="2"/>
</dbReference>
<dbReference type="InterPro" id="IPR008928">
    <property type="entry name" value="6-hairpin_glycosidase_sf"/>
</dbReference>
<accession>A0A8H3FFC5</accession>
<gene>
    <name evidence="4" type="ORF">IMSHALPRED_005249</name>
</gene>
<dbReference type="Pfam" id="PF17168">
    <property type="entry name" value="DUF5127"/>
    <property type="match status" value="1"/>
</dbReference>
<proteinExistence type="predicted"/>
<evidence type="ECO:0000259" key="2">
    <source>
        <dbReference type="Pfam" id="PF16335"/>
    </source>
</evidence>
<reference evidence="4" key="1">
    <citation type="submission" date="2021-03" db="EMBL/GenBank/DDBJ databases">
        <authorList>
            <person name="Tagirdzhanova G."/>
        </authorList>
    </citation>
    <scope>NUCLEOTIDE SEQUENCE</scope>
</reference>
<evidence type="ECO:0008006" key="6">
    <source>
        <dbReference type="Google" id="ProtNLM"/>
    </source>
</evidence>
<feature type="domain" description="Glutaminase A N-terminal" evidence="3">
    <location>
        <begin position="146"/>
        <end position="361"/>
    </location>
</feature>
<dbReference type="PANTHER" id="PTHR31987">
    <property type="entry name" value="GLUTAMINASE A-RELATED"/>
    <property type="match status" value="1"/>
</dbReference>
<comment type="caution">
    <text evidence="4">The sequence shown here is derived from an EMBL/GenBank/DDBJ whole genome shotgun (WGS) entry which is preliminary data.</text>
</comment>
<dbReference type="PANTHER" id="PTHR31987:SF14">
    <property type="entry name" value="PUTATIVE (AFU_ORTHOLOGUE AFUA_6G09910)-RELATED"/>
    <property type="match status" value="1"/>
</dbReference>
<dbReference type="InterPro" id="IPR052743">
    <property type="entry name" value="Glutaminase_GtaA"/>
</dbReference>
<feature type="chain" id="PRO_5034155990" description="Glutaminase" evidence="1">
    <location>
        <begin position="19"/>
        <end position="774"/>
    </location>
</feature>
<dbReference type="EMBL" id="CAJPDT010000028">
    <property type="protein sequence ID" value="CAF9921692.1"/>
    <property type="molecule type" value="Genomic_DNA"/>
</dbReference>